<dbReference type="EMBL" id="PCGZ01000011">
    <property type="protein sequence ID" value="PKU88541.1"/>
    <property type="molecule type" value="Genomic_DNA"/>
</dbReference>
<feature type="transmembrane region" description="Helical" evidence="6">
    <location>
        <begin position="184"/>
        <end position="211"/>
    </location>
</feature>
<evidence type="ECO:0000256" key="4">
    <source>
        <dbReference type="ARBA" id="ARBA00023136"/>
    </source>
</evidence>
<evidence type="ECO:0000313" key="9">
    <source>
        <dbReference type="Proteomes" id="UP000233730"/>
    </source>
</evidence>
<reference evidence="8 9" key="1">
    <citation type="submission" date="2017-10" db="EMBL/GenBank/DDBJ databases">
        <title>Bifidobacterium genomics.</title>
        <authorList>
            <person name="Lugli G.A."/>
            <person name="Milani C."/>
            <person name="Mancabelli L."/>
        </authorList>
    </citation>
    <scope>NUCLEOTIDE SEQUENCE [LARGE SCALE GENOMIC DNA]</scope>
    <source>
        <strain evidence="8 9">1524B</strain>
    </source>
</reference>
<dbReference type="AlphaFoldDB" id="A0A2N3QEG2"/>
<feature type="domain" description="TM2" evidence="7">
    <location>
        <begin position="156"/>
        <end position="203"/>
    </location>
</feature>
<feature type="compositionally biased region" description="Low complexity" evidence="5">
    <location>
        <begin position="105"/>
        <end position="119"/>
    </location>
</feature>
<evidence type="ECO:0000256" key="3">
    <source>
        <dbReference type="ARBA" id="ARBA00022989"/>
    </source>
</evidence>
<dbReference type="InterPro" id="IPR007829">
    <property type="entry name" value="TM2"/>
</dbReference>
<keyword evidence="3 6" id="KW-1133">Transmembrane helix</keyword>
<gene>
    <name evidence="8" type="ORF">CQR46_1643</name>
</gene>
<feature type="region of interest" description="Disordered" evidence="5">
    <location>
        <begin position="1"/>
        <end position="126"/>
    </location>
</feature>
<dbReference type="Pfam" id="PF05154">
    <property type="entry name" value="TM2"/>
    <property type="match status" value="1"/>
</dbReference>
<feature type="compositionally biased region" description="Polar residues" evidence="5">
    <location>
        <begin position="24"/>
        <end position="41"/>
    </location>
</feature>
<keyword evidence="2 6" id="KW-0812">Transmembrane</keyword>
<keyword evidence="4 6" id="KW-0472">Membrane</keyword>
<evidence type="ECO:0000256" key="2">
    <source>
        <dbReference type="ARBA" id="ARBA00022692"/>
    </source>
</evidence>
<feature type="compositionally biased region" description="Polar residues" evidence="5">
    <location>
        <begin position="1"/>
        <end position="17"/>
    </location>
</feature>
<protein>
    <submittedName>
        <fullName evidence="8">TM2 domain-containing protein</fullName>
    </submittedName>
</protein>
<dbReference type="Proteomes" id="UP000233730">
    <property type="component" value="Unassembled WGS sequence"/>
</dbReference>
<accession>A0A2N3QEG2</accession>
<proteinExistence type="predicted"/>
<evidence type="ECO:0000256" key="5">
    <source>
        <dbReference type="SAM" id="MobiDB-lite"/>
    </source>
</evidence>
<evidence type="ECO:0000256" key="6">
    <source>
        <dbReference type="SAM" id="Phobius"/>
    </source>
</evidence>
<evidence type="ECO:0000313" key="8">
    <source>
        <dbReference type="EMBL" id="PKU88541.1"/>
    </source>
</evidence>
<dbReference type="GO" id="GO:0016020">
    <property type="term" value="C:membrane"/>
    <property type="evidence" value="ECO:0007669"/>
    <property type="project" value="UniProtKB-SubCell"/>
</dbReference>
<feature type="compositionally biased region" description="Polar residues" evidence="5">
    <location>
        <begin position="82"/>
        <end position="104"/>
    </location>
</feature>
<organism evidence="8 9">
    <name type="scientific">Bifidobacterium pseudolongum subsp. globosum</name>
    <dbReference type="NCBI Taxonomy" id="1690"/>
    <lineage>
        <taxon>Bacteria</taxon>
        <taxon>Bacillati</taxon>
        <taxon>Actinomycetota</taxon>
        <taxon>Actinomycetes</taxon>
        <taxon>Bifidobacteriales</taxon>
        <taxon>Bifidobacteriaceae</taxon>
        <taxon>Bifidobacterium</taxon>
    </lineage>
</organism>
<dbReference type="RefSeq" id="WP_101430357.1">
    <property type="nucleotide sequence ID" value="NZ_PCGZ01000011.1"/>
</dbReference>
<comment type="subcellular location">
    <subcellularLocation>
        <location evidence="1">Membrane</location>
        <topology evidence="1">Multi-pass membrane protein</topology>
    </subcellularLocation>
</comment>
<evidence type="ECO:0000259" key="7">
    <source>
        <dbReference type="Pfam" id="PF05154"/>
    </source>
</evidence>
<feature type="transmembrane region" description="Helical" evidence="6">
    <location>
        <begin position="159"/>
        <end position="178"/>
    </location>
</feature>
<name>A0A2N3QEG2_9BIFI</name>
<evidence type="ECO:0000256" key="1">
    <source>
        <dbReference type="ARBA" id="ARBA00004141"/>
    </source>
</evidence>
<sequence length="236" mass="24791">MTDPTNPYANPAPSNDETPAEYTGGTTADANQQDIEVTETFTAAVPQMPDLPPNPNGAMADPYSADQQDTTAMPNAAAQTADPYTQPSTANSPQYVQPASNPYTQPAADQYAQPAADPYTQPSADPYGQQYAQPQYGQAAPGTPAYAPVPAGYVPRNKILAGLLALFFGALGIHNFYLGFTGKAIAQVLLTCLGWILFGLGPLAAIVWSIVEGVQILTSDYGAPAHRDARGVELVD</sequence>
<comment type="caution">
    <text evidence="8">The sequence shown here is derived from an EMBL/GenBank/DDBJ whole genome shotgun (WGS) entry which is preliminary data.</text>
</comment>